<dbReference type="InterPro" id="IPR001173">
    <property type="entry name" value="Glyco_trans_2-like"/>
</dbReference>
<protein>
    <submittedName>
        <fullName evidence="2">Glycosyltransferase family 2 protein</fullName>
    </submittedName>
</protein>
<sequence>MAPHISVIIVNYNSGARLRRCVDCLKAQDFRDFETIVIDNASSDGSAAFARDDGAVTLIEAGGNLGFAAGNNLAAKSAQGEWLAFLNPDAYAEPDWLSEFLAAAARHPEIDAFGSTQLDAARPDRIDGAGDAYHAFGVSWRGCYAWPKDKLPPEGECFAPCGAAAFYRKATFDRLGGFEERFFCYAEDADLGFKLRLSGGGAMQAPKAVVLHEGSGVTGKESDFTLYHGHRNRVWTYVLNMPLPLLVLTAPFHLLLNLYLLGRFTVSGGAGSYLRAMKDAAKGLPEIWERRKARQRAREASVADIARALTWSPLKMMRREADIRTRLKTR</sequence>
<dbReference type="GO" id="GO:0016740">
    <property type="term" value="F:transferase activity"/>
    <property type="evidence" value="ECO:0007669"/>
    <property type="project" value="UniProtKB-KW"/>
</dbReference>
<name>A0A2S7K7S5_9PROT</name>
<feature type="domain" description="Glycosyltransferase 2-like" evidence="1">
    <location>
        <begin position="6"/>
        <end position="129"/>
    </location>
</feature>
<dbReference type="RefSeq" id="WP_104829787.1">
    <property type="nucleotide sequence ID" value="NZ_PJCH01000005.1"/>
</dbReference>
<evidence type="ECO:0000259" key="1">
    <source>
        <dbReference type="Pfam" id="PF00535"/>
    </source>
</evidence>
<keyword evidence="3" id="KW-1185">Reference proteome</keyword>
<dbReference type="AlphaFoldDB" id="A0A2S7K7S5"/>
<dbReference type="OrthoDB" id="9771846at2"/>
<organism evidence="2 3">
    <name type="scientific">Hyphococcus luteus</name>
    <dbReference type="NCBI Taxonomy" id="2058213"/>
    <lineage>
        <taxon>Bacteria</taxon>
        <taxon>Pseudomonadati</taxon>
        <taxon>Pseudomonadota</taxon>
        <taxon>Alphaproteobacteria</taxon>
        <taxon>Parvularculales</taxon>
        <taxon>Parvularculaceae</taxon>
        <taxon>Hyphococcus</taxon>
    </lineage>
</organism>
<dbReference type="SUPFAM" id="SSF53448">
    <property type="entry name" value="Nucleotide-diphospho-sugar transferases"/>
    <property type="match status" value="1"/>
</dbReference>
<reference evidence="2 3" key="1">
    <citation type="submission" date="2017-12" db="EMBL/GenBank/DDBJ databases">
        <authorList>
            <person name="Hurst M.R.H."/>
        </authorList>
    </citation>
    <scope>NUCLEOTIDE SEQUENCE [LARGE SCALE GENOMIC DNA]</scope>
    <source>
        <strain evidence="2 3">SY-3-19</strain>
    </source>
</reference>
<keyword evidence="2" id="KW-0808">Transferase</keyword>
<proteinExistence type="predicted"/>
<dbReference type="CDD" id="cd04186">
    <property type="entry name" value="GT_2_like_c"/>
    <property type="match status" value="1"/>
</dbReference>
<dbReference type="Gene3D" id="3.90.550.10">
    <property type="entry name" value="Spore Coat Polysaccharide Biosynthesis Protein SpsA, Chain A"/>
    <property type="match status" value="1"/>
</dbReference>
<dbReference type="Pfam" id="PF00535">
    <property type="entry name" value="Glycos_transf_2"/>
    <property type="match status" value="1"/>
</dbReference>
<evidence type="ECO:0000313" key="3">
    <source>
        <dbReference type="Proteomes" id="UP000239504"/>
    </source>
</evidence>
<comment type="caution">
    <text evidence="2">The sequence shown here is derived from an EMBL/GenBank/DDBJ whole genome shotgun (WGS) entry which is preliminary data.</text>
</comment>
<accession>A0A2S7K7S5</accession>
<dbReference type="EMBL" id="PJCH01000005">
    <property type="protein sequence ID" value="PQA88543.1"/>
    <property type="molecule type" value="Genomic_DNA"/>
</dbReference>
<dbReference type="InterPro" id="IPR029044">
    <property type="entry name" value="Nucleotide-diphossugar_trans"/>
</dbReference>
<gene>
    <name evidence="2" type="ORF">CW354_09685</name>
</gene>
<dbReference type="PANTHER" id="PTHR43179:SF11">
    <property type="entry name" value="GLYCOSYL TRANSFERASE"/>
    <property type="match status" value="1"/>
</dbReference>
<dbReference type="Proteomes" id="UP000239504">
    <property type="component" value="Unassembled WGS sequence"/>
</dbReference>
<dbReference type="PANTHER" id="PTHR43179">
    <property type="entry name" value="RHAMNOSYLTRANSFERASE WBBL"/>
    <property type="match status" value="1"/>
</dbReference>
<evidence type="ECO:0000313" key="2">
    <source>
        <dbReference type="EMBL" id="PQA88543.1"/>
    </source>
</evidence>